<accession>A0ABS8YMP8</accession>
<comment type="caution">
    <text evidence="1">The sequence shown here is derived from an EMBL/GenBank/DDBJ whole genome shotgun (WGS) entry which is preliminary data.</text>
</comment>
<proteinExistence type="predicted"/>
<dbReference type="RefSeq" id="WP_233698890.1">
    <property type="nucleotide sequence ID" value="NZ_JAJNBZ010000035.1"/>
</dbReference>
<protein>
    <submittedName>
        <fullName evidence="1">Uncharacterized protein</fullName>
    </submittedName>
</protein>
<gene>
    <name evidence="1" type="ORF">LQV63_26545</name>
</gene>
<keyword evidence="2" id="KW-1185">Reference proteome</keyword>
<dbReference type="Proteomes" id="UP001199916">
    <property type="component" value="Unassembled WGS sequence"/>
</dbReference>
<reference evidence="1 2" key="1">
    <citation type="submission" date="2021-11" db="EMBL/GenBank/DDBJ databases">
        <title>Draft genome sequence of Paenibacillus profundus YoMME, a new Gram-positive bacteria with exoelectrogenic properties.</title>
        <authorList>
            <person name="Hubenova Y."/>
            <person name="Hubenova E."/>
            <person name="Manasiev Y."/>
            <person name="Peykov S."/>
            <person name="Mitov M."/>
        </authorList>
    </citation>
    <scope>NUCLEOTIDE SEQUENCE [LARGE SCALE GENOMIC DNA]</scope>
    <source>
        <strain evidence="1 2">YoMME</strain>
    </source>
</reference>
<organism evidence="1 2">
    <name type="scientific">Paenibacillus profundus</name>
    <dbReference type="NCBI Taxonomy" id="1173085"/>
    <lineage>
        <taxon>Bacteria</taxon>
        <taxon>Bacillati</taxon>
        <taxon>Bacillota</taxon>
        <taxon>Bacilli</taxon>
        <taxon>Bacillales</taxon>
        <taxon>Paenibacillaceae</taxon>
        <taxon>Paenibacillus</taxon>
    </lineage>
</organism>
<dbReference type="EMBL" id="JAJNBZ010000035">
    <property type="protein sequence ID" value="MCE5172832.1"/>
    <property type="molecule type" value="Genomic_DNA"/>
</dbReference>
<evidence type="ECO:0000313" key="1">
    <source>
        <dbReference type="EMBL" id="MCE5172832.1"/>
    </source>
</evidence>
<name>A0ABS8YMP8_9BACL</name>
<sequence>MNDNHCPAFKAEIERFMDTHGCRCASGMEPQPSYPAWKDEPDNVLSMVHSLVQHTEELVDDEKE</sequence>
<evidence type="ECO:0000313" key="2">
    <source>
        <dbReference type="Proteomes" id="UP001199916"/>
    </source>
</evidence>